<name>A0A0E9UB82_ANGAN</name>
<dbReference type="EMBL" id="GBXM01045605">
    <property type="protein sequence ID" value="JAH62972.1"/>
    <property type="molecule type" value="Transcribed_RNA"/>
</dbReference>
<organism evidence="1">
    <name type="scientific">Anguilla anguilla</name>
    <name type="common">European freshwater eel</name>
    <name type="synonym">Muraena anguilla</name>
    <dbReference type="NCBI Taxonomy" id="7936"/>
    <lineage>
        <taxon>Eukaryota</taxon>
        <taxon>Metazoa</taxon>
        <taxon>Chordata</taxon>
        <taxon>Craniata</taxon>
        <taxon>Vertebrata</taxon>
        <taxon>Euteleostomi</taxon>
        <taxon>Actinopterygii</taxon>
        <taxon>Neopterygii</taxon>
        <taxon>Teleostei</taxon>
        <taxon>Anguilliformes</taxon>
        <taxon>Anguillidae</taxon>
        <taxon>Anguilla</taxon>
    </lineage>
</organism>
<dbReference type="AlphaFoldDB" id="A0A0E9UB82"/>
<accession>A0A0E9UB82</accession>
<proteinExistence type="predicted"/>
<reference evidence="1" key="1">
    <citation type="submission" date="2014-11" db="EMBL/GenBank/DDBJ databases">
        <authorList>
            <person name="Amaro Gonzalez C."/>
        </authorList>
    </citation>
    <scope>NUCLEOTIDE SEQUENCE</scope>
</reference>
<protein>
    <submittedName>
        <fullName evidence="1">Uncharacterized protein</fullName>
    </submittedName>
</protein>
<sequence>MNAICNLIGLKLKTRFQRSALNKCRFIDCITIVH</sequence>
<evidence type="ECO:0000313" key="1">
    <source>
        <dbReference type="EMBL" id="JAH62972.1"/>
    </source>
</evidence>
<reference evidence="1" key="2">
    <citation type="journal article" date="2015" name="Fish Shellfish Immunol.">
        <title>Early steps in the European eel (Anguilla anguilla)-Vibrio vulnificus interaction in the gills: Role of the RtxA13 toxin.</title>
        <authorList>
            <person name="Callol A."/>
            <person name="Pajuelo D."/>
            <person name="Ebbesson L."/>
            <person name="Teles M."/>
            <person name="MacKenzie S."/>
            <person name="Amaro C."/>
        </authorList>
    </citation>
    <scope>NUCLEOTIDE SEQUENCE</scope>
</reference>